<organism evidence="3 4">
    <name type="scientific">Parastrongyloides trichosuri</name>
    <name type="common">Possum-specific nematode worm</name>
    <dbReference type="NCBI Taxonomy" id="131310"/>
    <lineage>
        <taxon>Eukaryota</taxon>
        <taxon>Metazoa</taxon>
        <taxon>Ecdysozoa</taxon>
        <taxon>Nematoda</taxon>
        <taxon>Chromadorea</taxon>
        <taxon>Rhabditida</taxon>
        <taxon>Tylenchina</taxon>
        <taxon>Panagrolaimomorpha</taxon>
        <taxon>Strongyloidoidea</taxon>
        <taxon>Strongyloididae</taxon>
        <taxon>Parastrongyloides</taxon>
    </lineage>
</organism>
<protein>
    <submittedName>
        <fullName evidence="4">Uncharacterized protein</fullName>
    </submittedName>
</protein>
<feature type="chain" id="PRO_5005892472" evidence="2">
    <location>
        <begin position="22"/>
        <end position="290"/>
    </location>
</feature>
<feature type="signal peptide" evidence="2">
    <location>
        <begin position="1"/>
        <end position="21"/>
    </location>
</feature>
<feature type="compositionally biased region" description="Low complexity" evidence="1">
    <location>
        <begin position="100"/>
        <end position="119"/>
    </location>
</feature>
<evidence type="ECO:0000313" key="4">
    <source>
        <dbReference type="WBParaSite" id="PTRK_0001499600.1"/>
    </source>
</evidence>
<evidence type="ECO:0000256" key="1">
    <source>
        <dbReference type="SAM" id="MobiDB-lite"/>
    </source>
</evidence>
<dbReference type="STRING" id="131310.A0A0N5A0N9"/>
<accession>A0A0N5A0N9</accession>
<dbReference type="WBParaSite" id="PTRK_0001499600.1">
    <property type="protein sequence ID" value="PTRK_0001499600.1"/>
    <property type="gene ID" value="PTRK_0001499600"/>
</dbReference>
<evidence type="ECO:0000256" key="2">
    <source>
        <dbReference type="SAM" id="SignalP"/>
    </source>
</evidence>
<feature type="compositionally biased region" description="Polar residues" evidence="1">
    <location>
        <begin position="120"/>
        <end position="135"/>
    </location>
</feature>
<feature type="compositionally biased region" description="Polar residues" evidence="1">
    <location>
        <begin position="86"/>
        <end position="99"/>
    </location>
</feature>
<dbReference type="Proteomes" id="UP000038045">
    <property type="component" value="Unplaced"/>
</dbReference>
<sequence length="290" mass="32409">MVAIKFVLFYTLFLLVSLALGKNFKPKYNSHSSEIDKKEFRIEAAEFIAFESSEESKEKEKKKNSKTTKHIKNKKTTTSKQTKVTSIKNIQTTTSNPMETTTLNKSTNTTTSKVVSSSTDNITTTQPLSETKTTHSTARRSTSITETTTATTKMLLKALSLDFTTEASTKSKDETLKNNVDNENREKISSTISVLENLSKKLSTNGINKMTTNNFTSTKIRVTPTYTSRDNVDVSTAVPTKVSNNEYKKNTLTPGHQTKVTKSSSILTIDEGLTIPESIKNFKKEFRYSM</sequence>
<name>A0A0N5A0N9_PARTI</name>
<dbReference type="AlphaFoldDB" id="A0A0N5A0N9"/>
<feature type="region of interest" description="Disordered" evidence="1">
    <location>
        <begin position="53"/>
        <end position="146"/>
    </location>
</feature>
<keyword evidence="2" id="KW-0732">Signal</keyword>
<reference evidence="4" key="1">
    <citation type="submission" date="2017-02" db="UniProtKB">
        <authorList>
            <consortium name="WormBaseParasite"/>
        </authorList>
    </citation>
    <scope>IDENTIFICATION</scope>
</reference>
<feature type="compositionally biased region" description="Basic residues" evidence="1">
    <location>
        <begin position="62"/>
        <end position="77"/>
    </location>
</feature>
<keyword evidence="3" id="KW-1185">Reference proteome</keyword>
<evidence type="ECO:0000313" key="3">
    <source>
        <dbReference type="Proteomes" id="UP000038045"/>
    </source>
</evidence>
<proteinExistence type="predicted"/>